<evidence type="ECO:0000256" key="1">
    <source>
        <dbReference type="ARBA" id="ARBA00006484"/>
    </source>
</evidence>
<dbReference type="RefSeq" id="WP_371386527.1">
    <property type="nucleotide sequence ID" value="NZ_JBGLYH010000023.1"/>
</dbReference>
<keyword evidence="2" id="KW-0560">Oxidoreductase</keyword>
<evidence type="ECO:0000313" key="5">
    <source>
        <dbReference type="Proteomes" id="UP001568698"/>
    </source>
</evidence>
<dbReference type="EMBL" id="JBGLYH010000023">
    <property type="protein sequence ID" value="MEZ7197008.1"/>
    <property type="molecule type" value="Genomic_DNA"/>
</dbReference>
<dbReference type="InterPro" id="IPR036291">
    <property type="entry name" value="NAD(P)-bd_dom_sf"/>
</dbReference>
<dbReference type="SMART" id="SM00822">
    <property type="entry name" value="PKS_KR"/>
    <property type="match status" value="1"/>
</dbReference>
<dbReference type="PRINTS" id="PR00081">
    <property type="entry name" value="GDHRDH"/>
</dbReference>
<dbReference type="Gene3D" id="3.40.50.720">
    <property type="entry name" value="NAD(P)-binding Rossmann-like Domain"/>
    <property type="match status" value="1"/>
</dbReference>
<gene>
    <name evidence="4" type="ORF">AB6M95_09640</name>
</gene>
<dbReference type="SUPFAM" id="SSF51735">
    <property type="entry name" value="NAD(P)-binding Rossmann-fold domains"/>
    <property type="match status" value="1"/>
</dbReference>
<dbReference type="InterPro" id="IPR002347">
    <property type="entry name" value="SDR_fam"/>
</dbReference>
<name>A0ABV4K5C4_9BACT</name>
<dbReference type="Pfam" id="PF13561">
    <property type="entry name" value="adh_short_C2"/>
    <property type="match status" value="1"/>
</dbReference>
<dbReference type="PANTHER" id="PTHR48107:SF7">
    <property type="entry name" value="RE15974P"/>
    <property type="match status" value="1"/>
</dbReference>
<proteinExistence type="inferred from homology"/>
<keyword evidence="5" id="KW-1185">Reference proteome</keyword>
<sequence>MSASTGTAIVTGGSRGIGRAISLRLAGDGFAVALNYVGNKEQADRTVAEITGMGGRAVAVRGDVGKVEDVERLFHAAKEAFGSVEVVVNSAGIMPMQPIEGADMDVFDKVINVNLRGAFIVLGQAASHLERGGRIIALSSSVIAPAFPGYGPYIASKAGVEGLIRVLANEMRGRGITVNAIAPGPIGTDLFLAGKTEEQIARIGGMAPLEPRLGTPEEIAAAVSFLAGPDGTWVNAQVLRVNGGFA</sequence>
<evidence type="ECO:0000259" key="3">
    <source>
        <dbReference type="SMART" id="SM00822"/>
    </source>
</evidence>
<organism evidence="4 5">
    <name type="scientific">Pseudodesulfovibrio karagichevae</name>
    <dbReference type="NCBI Taxonomy" id="3239305"/>
    <lineage>
        <taxon>Bacteria</taxon>
        <taxon>Pseudomonadati</taxon>
        <taxon>Thermodesulfobacteriota</taxon>
        <taxon>Desulfovibrionia</taxon>
        <taxon>Desulfovibrionales</taxon>
        <taxon>Desulfovibrionaceae</taxon>
    </lineage>
</organism>
<dbReference type="Proteomes" id="UP001568698">
    <property type="component" value="Unassembled WGS sequence"/>
</dbReference>
<dbReference type="InterPro" id="IPR057326">
    <property type="entry name" value="KR_dom"/>
</dbReference>
<feature type="domain" description="Ketoreductase" evidence="3">
    <location>
        <begin position="6"/>
        <end position="184"/>
    </location>
</feature>
<protein>
    <submittedName>
        <fullName evidence="4">SDR family oxidoreductase</fullName>
    </submittedName>
</protein>
<accession>A0ABV4K5C4</accession>
<comment type="similarity">
    <text evidence="1">Belongs to the short-chain dehydrogenases/reductases (SDR) family.</text>
</comment>
<dbReference type="PRINTS" id="PR00080">
    <property type="entry name" value="SDRFAMILY"/>
</dbReference>
<evidence type="ECO:0000313" key="4">
    <source>
        <dbReference type="EMBL" id="MEZ7197008.1"/>
    </source>
</evidence>
<reference evidence="4 5" key="1">
    <citation type="submission" date="2024-08" db="EMBL/GenBank/DDBJ databases">
        <title>Sulfate-reducing bacteria isolated from formation water of the oil field in Kazakhstan and description of Pseudodesulfovibrio sp.</title>
        <authorList>
            <person name="Bidzhieva S.K."/>
            <person name="Tourova T.P."/>
            <person name="Grouzdev D.S."/>
            <person name="Beletsky A.V."/>
            <person name="Sokolova D.S."/>
            <person name="Samigullina S.R."/>
            <person name="Poltaraus A.B."/>
            <person name="Avtukh A.N."/>
            <person name="Tereshina V.M."/>
            <person name="Zhaparov N.S."/>
            <person name="Mardanov A.V."/>
            <person name="Nazina T.N."/>
        </authorList>
    </citation>
    <scope>NUCLEOTIDE SEQUENCE [LARGE SCALE GENOMIC DNA]</scope>
    <source>
        <strain evidence="4 5">9FUS</strain>
    </source>
</reference>
<evidence type="ECO:0000256" key="2">
    <source>
        <dbReference type="ARBA" id="ARBA00023002"/>
    </source>
</evidence>
<dbReference type="PANTHER" id="PTHR48107">
    <property type="entry name" value="NADPH-DEPENDENT ALDEHYDE REDUCTASE-LIKE PROTEIN, CHLOROPLASTIC-RELATED"/>
    <property type="match status" value="1"/>
</dbReference>
<comment type="caution">
    <text evidence="4">The sequence shown here is derived from an EMBL/GenBank/DDBJ whole genome shotgun (WGS) entry which is preliminary data.</text>
</comment>